<evidence type="ECO:0000313" key="3">
    <source>
        <dbReference type="EMBL" id="MBS7458245.1"/>
    </source>
</evidence>
<sequence length="276" mass="28743">MAAASGASGAPVRGLRRRAAAAIAAHLPAAALLASGAPLPALAALAAAHAVWLWGTLRPGSTLFGPVRRRLDHADGVWLTIDDGPSDDTLAILDALGRAGARATFFLVADRAGQRPDLVAAIRARGHTVGNHTQSHPSARFWRLGPRRMQAEIAGAQAQLAALCDGVAPRHFRAVAGHANPFVEPVLHALGLERVAWSARGYDAVTGDVATVLHRIERDLEPGAIVLLHEGAAHGRCPAIVEAVLAALARRELRTTLPDSAAFGDDQPVVEGRPAP</sequence>
<evidence type="ECO:0000313" key="4">
    <source>
        <dbReference type="Proteomes" id="UP000675747"/>
    </source>
</evidence>
<protein>
    <submittedName>
        <fullName evidence="2">Polysaccharide deacetylase family protein</fullName>
    </submittedName>
</protein>
<dbReference type="Proteomes" id="UP000675747">
    <property type="component" value="Unassembled WGS sequence"/>
</dbReference>
<evidence type="ECO:0000259" key="1">
    <source>
        <dbReference type="PROSITE" id="PS51677"/>
    </source>
</evidence>
<dbReference type="Gene3D" id="3.20.20.370">
    <property type="entry name" value="Glycoside hydrolase/deacetylase"/>
    <property type="match status" value="1"/>
</dbReference>
<dbReference type="InterPro" id="IPR002509">
    <property type="entry name" value="NODB_dom"/>
</dbReference>
<reference evidence="2" key="2">
    <citation type="submission" date="2021-04" db="EMBL/GenBank/DDBJ databases">
        <authorList>
            <person name="Karlyshev A.V."/>
        </authorList>
    </citation>
    <scope>NUCLEOTIDE SEQUENCE</scope>
    <source>
        <strain evidence="2">LMG 29479</strain>
    </source>
</reference>
<dbReference type="PROSITE" id="PS51677">
    <property type="entry name" value="NODB"/>
    <property type="match status" value="1"/>
</dbReference>
<evidence type="ECO:0000313" key="2">
    <source>
        <dbReference type="EMBL" id="MBR0561324.1"/>
    </source>
</evidence>
<dbReference type="GO" id="GO:0005975">
    <property type="term" value="P:carbohydrate metabolic process"/>
    <property type="evidence" value="ECO:0007669"/>
    <property type="project" value="InterPro"/>
</dbReference>
<reference evidence="3 4" key="1">
    <citation type="journal article" date="2021" name="Microbiol. Resour. Announc.">
        <title>Draft Genome Sequence of Coralloluteibacterium stylophorae LMG 29479T.</title>
        <authorList>
            <person name="Karlyshev A.V."/>
            <person name="Kudryashova E.B."/>
            <person name="Ariskina E.V."/>
            <person name="Conroy A.P."/>
            <person name="Abidueva E.Y."/>
        </authorList>
    </citation>
    <scope>NUCLEOTIDE SEQUENCE [LARGE SCALE GENOMIC DNA]</scope>
    <source>
        <strain evidence="3 4">LMG 29479</strain>
    </source>
</reference>
<dbReference type="RefSeq" id="WP_211925288.1">
    <property type="nucleotide sequence ID" value="NZ_JAGQFT020000009.1"/>
</dbReference>
<dbReference type="EMBL" id="JAGQFT020000009">
    <property type="protein sequence ID" value="MBS7458245.1"/>
    <property type="molecule type" value="Genomic_DNA"/>
</dbReference>
<feature type="domain" description="NodB homology" evidence="1">
    <location>
        <begin position="75"/>
        <end position="256"/>
    </location>
</feature>
<dbReference type="EMBL" id="JAGQFT010000007">
    <property type="protein sequence ID" value="MBR0561324.1"/>
    <property type="molecule type" value="Genomic_DNA"/>
</dbReference>
<dbReference type="InterPro" id="IPR011330">
    <property type="entry name" value="Glyco_hydro/deAcase_b/a-brl"/>
</dbReference>
<dbReference type="GO" id="GO:0016810">
    <property type="term" value="F:hydrolase activity, acting on carbon-nitrogen (but not peptide) bonds"/>
    <property type="evidence" value="ECO:0007669"/>
    <property type="project" value="InterPro"/>
</dbReference>
<keyword evidence="4" id="KW-1185">Reference proteome</keyword>
<accession>A0A8J8AX57</accession>
<dbReference type="PANTHER" id="PTHR10587:SF137">
    <property type="entry name" value="4-DEOXY-4-FORMAMIDO-L-ARABINOSE-PHOSPHOUNDECAPRENOL DEFORMYLASE ARND-RELATED"/>
    <property type="match status" value="1"/>
</dbReference>
<gene>
    <name evidence="3" type="ORF">KB893_013985</name>
    <name evidence="2" type="ORF">KB893_02140</name>
</gene>
<dbReference type="InterPro" id="IPR050248">
    <property type="entry name" value="Polysacc_deacetylase_ArnD"/>
</dbReference>
<organism evidence="2">
    <name type="scientific">Coralloluteibacterium stylophorae</name>
    <dbReference type="NCBI Taxonomy" id="1776034"/>
    <lineage>
        <taxon>Bacteria</taxon>
        <taxon>Pseudomonadati</taxon>
        <taxon>Pseudomonadota</taxon>
        <taxon>Gammaproteobacteria</taxon>
        <taxon>Lysobacterales</taxon>
        <taxon>Lysobacteraceae</taxon>
        <taxon>Coralloluteibacterium</taxon>
    </lineage>
</organism>
<dbReference type="AlphaFoldDB" id="A0A8J8AX57"/>
<proteinExistence type="predicted"/>
<name>A0A8J8AX57_9GAMM</name>
<dbReference type="SUPFAM" id="SSF88713">
    <property type="entry name" value="Glycoside hydrolase/deacetylase"/>
    <property type="match status" value="1"/>
</dbReference>
<dbReference type="PANTHER" id="PTHR10587">
    <property type="entry name" value="GLYCOSYL TRANSFERASE-RELATED"/>
    <property type="match status" value="1"/>
</dbReference>
<dbReference type="CDD" id="cd10917">
    <property type="entry name" value="CE4_NodB_like_6s_7s"/>
    <property type="match status" value="1"/>
</dbReference>
<comment type="caution">
    <text evidence="2">The sequence shown here is derived from an EMBL/GenBank/DDBJ whole genome shotgun (WGS) entry which is preliminary data.</text>
</comment>
<dbReference type="Pfam" id="PF01522">
    <property type="entry name" value="Polysacc_deac_1"/>
    <property type="match status" value="1"/>
</dbReference>